<dbReference type="InterPro" id="IPR020568">
    <property type="entry name" value="Ribosomal_Su5_D2-typ_SF"/>
</dbReference>
<dbReference type="Pfam" id="PF01078">
    <property type="entry name" value="Mg_chelatase"/>
    <property type="match status" value="1"/>
</dbReference>
<organism evidence="3 4">
    <name type="scientific">Phycicoccus endophyticus</name>
    <dbReference type="NCBI Taxonomy" id="1690220"/>
    <lineage>
        <taxon>Bacteria</taxon>
        <taxon>Bacillati</taxon>
        <taxon>Actinomycetota</taxon>
        <taxon>Actinomycetes</taxon>
        <taxon>Micrococcales</taxon>
        <taxon>Intrasporangiaceae</taxon>
        <taxon>Phycicoccus</taxon>
    </lineage>
</organism>
<dbReference type="InterPro" id="IPR025158">
    <property type="entry name" value="Mg_chelat-rel_C"/>
</dbReference>
<dbReference type="InterPro" id="IPR027417">
    <property type="entry name" value="P-loop_NTPase"/>
</dbReference>
<dbReference type="Gene3D" id="3.40.50.300">
    <property type="entry name" value="P-loop containing nucleotide triphosphate hydrolases"/>
    <property type="match status" value="1"/>
</dbReference>
<dbReference type="AlphaFoldDB" id="A0A7G9QY76"/>
<feature type="domain" description="AAA+ ATPase" evidence="2">
    <location>
        <begin position="217"/>
        <end position="401"/>
    </location>
</feature>
<dbReference type="Pfam" id="PF13335">
    <property type="entry name" value="Mg_chelatase_C"/>
    <property type="match status" value="1"/>
</dbReference>
<accession>A0A7G9QY76</accession>
<keyword evidence="4" id="KW-1185">Reference proteome</keyword>
<dbReference type="CDD" id="cd00009">
    <property type="entry name" value="AAA"/>
    <property type="match status" value="1"/>
</dbReference>
<dbReference type="SUPFAM" id="SSF52540">
    <property type="entry name" value="P-loop containing nucleoside triphosphate hydrolases"/>
    <property type="match status" value="1"/>
</dbReference>
<dbReference type="InterPro" id="IPR014721">
    <property type="entry name" value="Ribsml_uS5_D2-typ_fold_subgr"/>
</dbReference>
<proteinExistence type="inferred from homology"/>
<evidence type="ECO:0000259" key="2">
    <source>
        <dbReference type="SMART" id="SM00382"/>
    </source>
</evidence>
<dbReference type="SMART" id="SM00382">
    <property type="entry name" value="AAA"/>
    <property type="match status" value="1"/>
</dbReference>
<dbReference type="InterPro" id="IPR003593">
    <property type="entry name" value="AAA+_ATPase"/>
</dbReference>
<dbReference type="KEGG" id="pei:H9L10_08000"/>
<sequence length="514" mass="52785">MTLGLGRTHAVALTGLEGTLVDVEAHIGSGLPSFTVGGLPDTACAQAPDRVRAAAATVGVPVPPHRVTVNLSPASVPKRGSAFDLGIAVAVLAAAGVLPRSLVEGVVHLGELSLDGRLRGVRGVLPAVLAAARRGARHVVVPGENVAEAQLVQEVTVHGAGSLAEVVQWYRAAADVAALPVAPRAGAPAPVGSPGLDLADVVGQPEARAALELAATGAHHLLMTGPPGVGKTMLAERLVTVLPPLSRQEALEVHAVRSLVAPVGEVTALERTPPFVAPHHSTSAAALAGGGSGAVLPGSVSRAHRGVLFLDEAPEFRSAVLQTLRQPLESGEVVIARARQVVRYPARFLLVLAANPCPCGMGFGKGVECTCQPREIRAYTGRLAGPLLDRVDLRVHVPPVRRAAFGAETGEPSAVVAQRVLAARGAQAERWAAGGWGVNGLVPGHVLRRAPYRLPPAVTLAVDRALDAGRITLRGYDRVLRVAWSSADLAGRVAPTREDVAAGLALRRAEGVAA</sequence>
<name>A0A7G9QY76_9MICO</name>
<dbReference type="RefSeq" id="WP_166100437.1">
    <property type="nucleotide sequence ID" value="NZ_BMMY01000007.1"/>
</dbReference>
<dbReference type="PANTHER" id="PTHR32039:SF7">
    <property type="entry name" value="COMPETENCE PROTEIN COMM"/>
    <property type="match status" value="1"/>
</dbReference>
<evidence type="ECO:0000313" key="3">
    <source>
        <dbReference type="EMBL" id="QNN48301.1"/>
    </source>
</evidence>
<dbReference type="InterPro" id="IPR045006">
    <property type="entry name" value="CHLI-like"/>
</dbReference>
<protein>
    <submittedName>
        <fullName evidence="3">YifB family Mg chelatase-like AAA ATPase</fullName>
    </submittedName>
</protein>
<dbReference type="GO" id="GO:0005524">
    <property type="term" value="F:ATP binding"/>
    <property type="evidence" value="ECO:0007669"/>
    <property type="project" value="InterPro"/>
</dbReference>
<dbReference type="Pfam" id="PF13541">
    <property type="entry name" value="ChlI"/>
    <property type="match status" value="1"/>
</dbReference>
<dbReference type="InterPro" id="IPR000523">
    <property type="entry name" value="Mg_chelatse_chII-like_cat_dom"/>
</dbReference>
<dbReference type="Gene3D" id="3.30.230.10">
    <property type="match status" value="1"/>
</dbReference>
<gene>
    <name evidence="3" type="ORF">H9L10_08000</name>
</gene>
<reference evidence="3 4" key="1">
    <citation type="submission" date="2020-08" db="EMBL/GenBank/DDBJ databases">
        <title>Genome sequence of Phycicoccus endophyticus JCM 31784T.</title>
        <authorList>
            <person name="Hyun D.-W."/>
            <person name="Bae J.-W."/>
        </authorList>
    </citation>
    <scope>NUCLEOTIDE SEQUENCE [LARGE SCALE GENOMIC DNA]</scope>
    <source>
        <strain evidence="3 4">JCM 31784</strain>
    </source>
</reference>
<dbReference type="EMBL" id="CP060712">
    <property type="protein sequence ID" value="QNN48301.1"/>
    <property type="molecule type" value="Genomic_DNA"/>
</dbReference>
<evidence type="ECO:0000256" key="1">
    <source>
        <dbReference type="ARBA" id="ARBA00006354"/>
    </source>
</evidence>
<dbReference type="SUPFAM" id="SSF54211">
    <property type="entry name" value="Ribosomal protein S5 domain 2-like"/>
    <property type="match status" value="1"/>
</dbReference>
<dbReference type="Proteomes" id="UP000515976">
    <property type="component" value="Chromosome"/>
</dbReference>
<evidence type="ECO:0000313" key="4">
    <source>
        <dbReference type="Proteomes" id="UP000515976"/>
    </source>
</evidence>
<dbReference type="NCBIfam" id="TIGR00368">
    <property type="entry name" value="YifB family Mg chelatase-like AAA ATPase"/>
    <property type="match status" value="1"/>
</dbReference>
<dbReference type="InterPro" id="IPR004482">
    <property type="entry name" value="Mg_chelat-rel"/>
</dbReference>
<dbReference type="PANTHER" id="PTHR32039">
    <property type="entry name" value="MAGNESIUM-CHELATASE SUBUNIT CHLI"/>
    <property type="match status" value="1"/>
</dbReference>
<comment type="similarity">
    <text evidence="1">Belongs to the Mg-chelatase subunits D/I family. ComM subfamily.</text>
</comment>